<dbReference type="Proteomes" id="UP000215914">
    <property type="component" value="Chromosome 16"/>
</dbReference>
<evidence type="ECO:0000313" key="1">
    <source>
        <dbReference type="EMBL" id="KAF5761566.1"/>
    </source>
</evidence>
<organism evidence="2 3">
    <name type="scientific">Helianthus annuus</name>
    <name type="common">Common sunflower</name>
    <dbReference type="NCBI Taxonomy" id="4232"/>
    <lineage>
        <taxon>Eukaryota</taxon>
        <taxon>Viridiplantae</taxon>
        <taxon>Streptophyta</taxon>
        <taxon>Embryophyta</taxon>
        <taxon>Tracheophyta</taxon>
        <taxon>Spermatophyta</taxon>
        <taxon>Magnoliopsida</taxon>
        <taxon>eudicotyledons</taxon>
        <taxon>Gunneridae</taxon>
        <taxon>Pentapetalae</taxon>
        <taxon>asterids</taxon>
        <taxon>campanulids</taxon>
        <taxon>Asterales</taxon>
        <taxon>Asteraceae</taxon>
        <taxon>Asteroideae</taxon>
        <taxon>Heliantheae alliance</taxon>
        <taxon>Heliantheae</taxon>
        <taxon>Helianthus</taxon>
    </lineage>
</organism>
<dbReference type="EMBL" id="CM007905">
    <property type="protein sequence ID" value="OTF92659.1"/>
    <property type="molecule type" value="Genomic_DNA"/>
</dbReference>
<keyword evidence="3" id="KW-1185">Reference proteome</keyword>
<dbReference type="EMBL" id="MNCJ02000331">
    <property type="protein sequence ID" value="KAF5761566.1"/>
    <property type="molecule type" value="Genomic_DNA"/>
</dbReference>
<proteinExistence type="predicted"/>
<protein>
    <submittedName>
        <fullName evidence="2">Uncharacterized protein</fullName>
    </submittedName>
</protein>
<gene>
    <name evidence="2" type="ORF">HannXRQ_Chr16g0524321</name>
    <name evidence="1" type="ORF">HanXRQr2_Chr16g0766601</name>
</gene>
<reference evidence="2" key="2">
    <citation type="submission" date="2017-02" db="EMBL/GenBank/DDBJ databases">
        <title>Sunflower complete genome.</title>
        <authorList>
            <person name="Langlade N."/>
            <person name="Munos S."/>
        </authorList>
    </citation>
    <scope>NUCLEOTIDE SEQUENCE [LARGE SCALE GENOMIC DNA]</scope>
    <source>
        <tissue evidence="2">Leaves</tissue>
    </source>
</reference>
<accession>A0A251S286</accession>
<name>A0A251S286_HELAN</name>
<reference evidence="1" key="3">
    <citation type="submission" date="2020-06" db="EMBL/GenBank/DDBJ databases">
        <title>Helianthus annuus Genome sequencing and assembly Release 2.</title>
        <authorList>
            <person name="Gouzy J."/>
            <person name="Langlade N."/>
            <person name="Munos S."/>
        </authorList>
    </citation>
    <scope>NUCLEOTIDE SEQUENCE</scope>
    <source>
        <tissue evidence="1">Leaves</tissue>
    </source>
</reference>
<evidence type="ECO:0000313" key="2">
    <source>
        <dbReference type="EMBL" id="OTF92659.1"/>
    </source>
</evidence>
<dbReference type="Gramene" id="mRNA:HanXRQr2_Chr16g0766601">
    <property type="protein sequence ID" value="mRNA:HanXRQr2_Chr16g0766601"/>
    <property type="gene ID" value="HanXRQr2_Chr16g0766601"/>
</dbReference>
<sequence>MEEESNCCIWHWKAKVKHSESEASKALPTPRLVDLANCFLVKVYGSNPTPMATHGFGTNGRRISLLTNHFYCEIEHQR</sequence>
<dbReference type="InParanoid" id="A0A251S286"/>
<dbReference type="AlphaFoldDB" id="A0A251S286"/>
<evidence type="ECO:0000313" key="3">
    <source>
        <dbReference type="Proteomes" id="UP000215914"/>
    </source>
</evidence>
<reference evidence="1 3" key="1">
    <citation type="journal article" date="2017" name="Nature">
        <title>The sunflower genome provides insights into oil metabolism, flowering and Asterid evolution.</title>
        <authorList>
            <person name="Badouin H."/>
            <person name="Gouzy J."/>
            <person name="Grassa C.J."/>
            <person name="Murat F."/>
            <person name="Staton S.E."/>
            <person name="Cottret L."/>
            <person name="Lelandais-Briere C."/>
            <person name="Owens G.L."/>
            <person name="Carrere S."/>
            <person name="Mayjonade B."/>
            <person name="Legrand L."/>
            <person name="Gill N."/>
            <person name="Kane N.C."/>
            <person name="Bowers J.E."/>
            <person name="Hubner S."/>
            <person name="Bellec A."/>
            <person name="Berard A."/>
            <person name="Berges H."/>
            <person name="Blanchet N."/>
            <person name="Boniface M.C."/>
            <person name="Brunel D."/>
            <person name="Catrice O."/>
            <person name="Chaidir N."/>
            <person name="Claudel C."/>
            <person name="Donnadieu C."/>
            <person name="Faraut T."/>
            <person name="Fievet G."/>
            <person name="Helmstetter N."/>
            <person name="King M."/>
            <person name="Knapp S.J."/>
            <person name="Lai Z."/>
            <person name="Le Paslier M.C."/>
            <person name="Lippi Y."/>
            <person name="Lorenzon L."/>
            <person name="Mandel J.R."/>
            <person name="Marage G."/>
            <person name="Marchand G."/>
            <person name="Marquand E."/>
            <person name="Bret-Mestries E."/>
            <person name="Morien E."/>
            <person name="Nambeesan S."/>
            <person name="Nguyen T."/>
            <person name="Pegot-Espagnet P."/>
            <person name="Pouilly N."/>
            <person name="Raftis F."/>
            <person name="Sallet E."/>
            <person name="Schiex T."/>
            <person name="Thomas J."/>
            <person name="Vandecasteele C."/>
            <person name="Vares D."/>
            <person name="Vear F."/>
            <person name="Vautrin S."/>
            <person name="Crespi M."/>
            <person name="Mangin B."/>
            <person name="Burke J.M."/>
            <person name="Salse J."/>
            <person name="Munos S."/>
            <person name="Vincourt P."/>
            <person name="Rieseberg L.H."/>
            <person name="Langlade N.B."/>
        </authorList>
    </citation>
    <scope>NUCLEOTIDE SEQUENCE [LARGE SCALE GENOMIC DNA]</scope>
    <source>
        <strain evidence="3">cv. SF193</strain>
        <tissue evidence="1">Leaves</tissue>
    </source>
</reference>